<reference evidence="5 6" key="1">
    <citation type="journal article" date="2013" name="Int. J. Syst. Evol. Microbiol.">
        <title>Celerinatantimonas yamalensis sp. nov., a cold-adapted diazotrophic bacterium from a cold permafrost brine.</title>
        <authorList>
            <person name="Shcherbakova V."/>
            <person name="Chuvilskaya N."/>
            <person name="Rivkina E."/>
            <person name="Demidov N."/>
            <person name="Uchaeva V."/>
            <person name="Suetin S."/>
            <person name="Suzina N."/>
            <person name="Gilichinsky D."/>
        </authorList>
    </citation>
    <scope>NUCLEOTIDE SEQUENCE [LARGE SCALE GENOMIC DNA]</scope>
    <source>
        <strain evidence="5 6">C7</strain>
    </source>
</reference>
<gene>
    <name evidence="5" type="ORF">ABUE30_00580</name>
</gene>
<dbReference type="NCBIfam" id="NF006602">
    <property type="entry name" value="PRK09146.1"/>
    <property type="match status" value="1"/>
</dbReference>
<keyword evidence="3 5" id="KW-0269">Exonuclease</keyword>
<keyword evidence="1" id="KW-0540">Nuclease</keyword>
<sequence length="244" mass="27905">MFYLPKSQLQLPPKLVDWPQFYRQQARKARHPAIKQFYQQGIVASDTPLEQVPFAALDFETTGLNPGRDSIVSIGVVPFTLQRITLPAARHWLVNPRQRMPEATIVVHGITEANVANQPDLLGILPMLLELLAGRVVVAHHSTIERLFLNQAVKRRMYHSLMFPMVDTMAIESNLCRHGWRDFWLRLTGRPRASIRLAASRSRYGLPMYRPHHAQTDALATAELFQAQVRYHFEADAPIGSLWQ</sequence>
<evidence type="ECO:0000259" key="4">
    <source>
        <dbReference type="SMART" id="SM00479"/>
    </source>
</evidence>
<dbReference type="InterPro" id="IPR036397">
    <property type="entry name" value="RNaseH_sf"/>
</dbReference>
<dbReference type="InterPro" id="IPR012337">
    <property type="entry name" value="RNaseH-like_sf"/>
</dbReference>
<dbReference type="CDD" id="cd06127">
    <property type="entry name" value="DEDDh"/>
    <property type="match status" value="1"/>
</dbReference>
<accession>A0ABW9G1I8</accession>
<dbReference type="PANTHER" id="PTHR30231">
    <property type="entry name" value="DNA POLYMERASE III SUBUNIT EPSILON"/>
    <property type="match status" value="1"/>
</dbReference>
<evidence type="ECO:0000313" key="5">
    <source>
        <dbReference type="EMBL" id="MFM2483586.1"/>
    </source>
</evidence>
<comment type="caution">
    <text evidence="5">The sequence shown here is derived from an EMBL/GenBank/DDBJ whole genome shotgun (WGS) entry which is preliminary data.</text>
</comment>
<name>A0ABW9G1I8_9GAMM</name>
<dbReference type="RefSeq" id="WP_408621696.1">
    <property type="nucleotide sequence ID" value="NZ_JBEQCT010000001.1"/>
</dbReference>
<organism evidence="5 6">
    <name type="scientific">Celerinatantimonas yamalensis</name>
    <dbReference type="NCBI Taxonomy" id="559956"/>
    <lineage>
        <taxon>Bacteria</taxon>
        <taxon>Pseudomonadati</taxon>
        <taxon>Pseudomonadota</taxon>
        <taxon>Gammaproteobacteria</taxon>
        <taxon>Celerinatantimonadaceae</taxon>
        <taxon>Celerinatantimonas</taxon>
    </lineage>
</organism>
<protein>
    <submittedName>
        <fullName evidence="5">3'-5' exonuclease</fullName>
    </submittedName>
</protein>
<keyword evidence="6" id="KW-1185">Reference proteome</keyword>
<dbReference type="Proteomes" id="UP001629953">
    <property type="component" value="Unassembled WGS sequence"/>
</dbReference>
<evidence type="ECO:0000256" key="2">
    <source>
        <dbReference type="ARBA" id="ARBA00022801"/>
    </source>
</evidence>
<evidence type="ECO:0000256" key="1">
    <source>
        <dbReference type="ARBA" id="ARBA00022722"/>
    </source>
</evidence>
<dbReference type="SUPFAM" id="SSF53098">
    <property type="entry name" value="Ribonuclease H-like"/>
    <property type="match status" value="1"/>
</dbReference>
<proteinExistence type="predicted"/>
<dbReference type="Gene3D" id="3.30.420.10">
    <property type="entry name" value="Ribonuclease H-like superfamily/Ribonuclease H"/>
    <property type="match status" value="1"/>
</dbReference>
<dbReference type="EMBL" id="JBEQCT010000001">
    <property type="protein sequence ID" value="MFM2483586.1"/>
    <property type="molecule type" value="Genomic_DNA"/>
</dbReference>
<feature type="domain" description="Exonuclease" evidence="4">
    <location>
        <begin position="53"/>
        <end position="234"/>
    </location>
</feature>
<evidence type="ECO:0000313" key="6">
    <source>
        <dbReference type="Proteomes" id="UP001629953"/>
    </source>
</evidence>
<dbReference type="InterPro" id="IPR013520">
    <property type="entry name" value="Ribonucl_H"/>
</dbReference>
<dbReference type="SMART" id="SM00479">
    <property type="entry name" value="EXOIII"/>
    <property type="match status" value="1"/>
</dbReference>
<dbReference type="Pfam" id="PF00929">
    <property type="entry name" value="RNase_T"/>
    <property type="match status" value="1"/>
</dbReference>
<dbReference type="PANTHER" id="PTHR30231:SF4">
    <property type="entry name" value="PROTEIN NEN2"/>
    <property type="match status" value="1"/>
</dbReference>
<dbReference type="GO" id="GO:0004527">
    <property type="term" value="F:exonuclease activity"/>
    <property type="evidence" value="ECO:0007669"/>
    <property type="project" value="UniProtKB-KW"/>
</dbReference>
<evidence type="ECO:0000256" key="3">
    <source>
        <dbReference type="ARBA" id="ARBA00022839"/>
    </source>
</evidence>
<keyword evidence="2" id="KW-0378">Hydrolase</keyword>